<gene>
    <name evidence="2" type="ORF">EVAR_76902_1</name>
</gene>
<evidence type="ECO:0000256" key="1">
    <source>
        <dbReference type="SAM" id="MobiDB-lite"/>
    </source>
</evidence>
<accession>A0A4C1SEW2</accession>
<dbReference type="AlphaFoldDB" id="A0A4C1SEW2"/>
<dbReference type="EMBL" id="BGZK01000006">
    <property type="protein sequence ID" value="GBP00625.1"/>
    <property type="molecule type" value="Genomic_DNA"/>
</dbReference>
<reference evidence="2 3" key="1">
    <citation type="journal article" date="2019" name="Commun. Biol.">
        <title>The bagworm genome reveals a unique fibroin gene that provides high tensile strength.</title>
        <authorList>
            <person name="Kono N."/>
            <person name="Nakamura H."/>
            <person name="Ohtoshi R."/>
            <person name="Tomita M."/>
            <person name="Numata K."/>
            <person name="Arakawa K."/>
        </authorList>
    </citation>
    <scope>NUCLEOTIDE SEQUENCE [LARGE SCALE GENOMIC DNA]</scope>
</reference>
<proteinExistence type="predicted"/>
<keyword evidence="3" id="KW-1185">Reference proteome</keyword>
<comment type="caution">
    <text evidence="2">The sequence shown here is derived from an EMBL/GenBank/DDBJ whole genome shotgun (WGS) entry which is preliminary data.</text>
</comment>
<feature type="compositionally biased region" description="Low complexity" evidence="1">
    <location>
        <begin position="29"/>
        <end position="48"/>
    </location>
</feature>
<organism evidence="2 3">
    <name type="scientific">Eumeta variegata</name>
    <name type="common">Bagworm moth</name>
    <name type="synonym">Eumeta japonica</name>
    <dbReference type="NCBI Taxonomy" id="151549"/>
    <lineage>
        <taxon>Eukaryota</taxon>
        <taxon>Metazoa</taxon>
        <taxon>Ecdysozoa</taxon>
        <taxon>Arthropoda</taxon>
        <taxon>Hexapoda</taxon>
        <taxon>Insecta</taxon>
        <taxon>Pterygota</taxon>
        <taxon>Neoptera</taxon>
        <taxon>Endopterygota</taxon>
        <taxon>Lepidoptera</taxon>
        <taxon>Glossata</taxon>
        <taxon>Ditrysia</taxon>
        <taxon>Tineoidea</taxon>
        <taxon>Psychidae</taxon>
        <taxon>Oiketicinae</taxon>
        <taxon>Eumeta</taxon>
    </lineage>
</organism>
<sequence>MRFHQTLCYLFDSLKMCPTTNTRMLDRGAGPAIERPADAAAAAETARTMPEESGESKSVNKAASRANREHTCSGRRKRIVIEQRGVDLSTTCRCPPA</sequence>
<evidence type="ECO:0000313" key="3">
    <source>
        <dbReference type="Proteomes" id="UP000299102"/>
    </source>
</evidence>
<feature type="region of interest" description="Disordered" evidence="1">
    <location>
        <begin position="27"/>
        <end position="73"/>
    </location>
</feature>
<name>A0A4C1SEW2_EUMVA</name>
<evidence type="ECO:0000313" key="2">
    <source>
        <dbReference type="EMBL" id="GBP00625.1"/>
    </source>
</evidence>
<protein>
    <submittedName>
        <fullName evidence="2">Uncharacterized protein</fullName>
    </submittedName>
</protein>
<dbReference type="Proteomes" id="UP000299102">
    <property type="component" value="Unassembled WGS sequence"/>
</dbReference>